<dbReference type="EMBL" id="ML986651">
    <property type="protein sequence ID" value="KAF2261729.1"/>
    <property type="molecule type" value="Genomic_DNA"/>
</dbReference>
<dbReference type="AlphaFoldDB" id="A0A9P4K2G8"/>
<keyword evidence="2" id="KW-1185">Reference proteome</keyword>
<sequence>MRKSFRGRTFYIPEFQKRKLGYCGSYNVLKEEMADPEQNIRLDSFQTYKKLVLPSPRNQKHHEAQQNRSCKVPMNTYPASWSHIFPHNDSNSRWTTVGHLPDFRWRRLCFLFDWFVKGNTSLGLSMRLRSDTWKFGRSFYSNIAISILNHDRQSHDSAAQDQFL</sequence>
<evidence type="ECO:0000313" key="2">
    <source>
        <dbReference type="Proteomes" id="UP000800093"/>
    </source>
</evidence>
<accession>A0A9P4K2G8</accession>
<gene>
    <name evidence="1" type="ORF">CC78DRAFT_583380</name>
</gene>
<comment type="caution">
    <text evidence="1">The sequence shown here is derived from an EMBL/GenBank/DDBJ whole genome shotgun (WGS) entry which is preliminary data.</text>
</comment>
<protein>
    <submittedName>
        <fullName evidence="1">Uncharacterized protein</fullName>
    </submittedName>
</protein>
<proteinExistence type="predicted"/>
<name>A0A9P4K2G8_9PLEO</name>
<organism evidence="1 2">
    <name type="scientific">Lojkania enalia</name>
    <dbReference type="NCBI Taxonomy" id="147567"/>
    <lineage>
        <taxon>Eukaryota</taxon>
        <taxon>Fungi</taxon>
        <taxon>Dikarya</taxon>
        <taxon>Ascomycota</taxon>
        <taxon>Pezizomycotina</taxon>
        <taxon>Dothideomycetes</taxon>
        <taxon>Pleosporomycetidae</taxon>
        <taxon>Pleosporales</taxon>
        <taxon>Pleosporales incertae sedis</taxon>
        <taxon>Lojkania</taxon>
    </lineage>
</organism>
<reference evidence="2" key="1">
    <citation type="journal article" date="2020" name="Stud. Mycol.">
        <title>101 Dothideomycetes genomes: A test case for predicting lifestyles and emergence of pathogens.</title>
        <authorList>
            <person name="Haridas S."/>
            <person name="Albert R."/>
            <person name="Binder M."/>
            <person name="Bloem J."/>
            <person name="LaButti K."/>
            <person name="Salamov A."/>
            <person name="Andreopoulos B."/>
            <person name="Baker S."/>
            <person name="Barry K."/>
            <person name="Bills G."/>
            <person name="Bluhm B."/>
            <person name="Cannon C."/>
            <person name="Castanera R."/>
            <person name="Culley D."/>
            <person name="Daum C."/>
            <person name="Ezra D."/>
            <person name="Gonzalez J."/>
            <person name="Henrissat B."/>
            <person name="Kuo A."/>
            <person name="Liang C."/>
            <person name="Lipzen A."/>
            <person name="Lutzoni F."/>
            <person name="Magnuson J."/>
            <person name="Mondo S."/>
            <person name="Nolan M."/>
            <person name="Ohm R."/>
            <person name="Pangilinan J."/>
            <person name="Park H.-J."/>
            <person name="Ramirez L."/>
            <person name="Alfaro M."/>
            <person name="Sun H."/>
            <person name="Tritt A."/>
            <person name="Yoshinaga Y."/>
            <person name="Zwiers L.-H."/>
            <person name="Turgeon B."/>
            <person name="Goodwin S."/>
            <person name="Spatafora J."/>
            <person name="Crous P."/>
            <person name="Grigoriev I."/>
        </authorList>
    </citation>
    <scope>NUCLEOTIDE SEQUENCE [LARGE SCALE GENOMIC DNA]</scope>
    <source>
        <strain evidence="2">CBS 304.66</strain>
    </source>
</reference>
<dbReference type="Proteomes" id="UP000800093">
    <property type="component" value="Unassembled WGS sequence"/>
</dbReference>
<evidence type="ECO:0000313" key="1">
    <source>
        <dbReference type="EMBL" id="KAF2261729.1"/>
    </source>
</evidence>